<sequence length="72" mass="8152">MPIVCSDAGRTNSKFAHYIQVHSSHSGVTALCNVNCPEVSLWTDLLEETHRKDEEMESLQDRVHALETAHYL</sequence>
<protein>
    <submittedName>
        <fullName evidence="1">Uncharacterized protein</fullName>
    </submittedName>
</protein>
<name>A0AB34HQN3_ESCRO</name>
<accession>A0AB34HQN3</accession>
<reference evidence="1 2" key="1">
    <citation type="submission" date="2022-11" db="EMBL/GenBank/DDBJ databases">
        <title>Whole genome sequence of Eschrichtius robustus ER-17-0199.</title>
        <authorList>
            <person name="Bruniche-Olsen A."/>
            <person name="Black A.N."/>
            <person name="Fields C.J."/>
            <person name="Walden K."/>
            <person name="Dewoody J.A."/>
        </authorList>
    </citation>
    <scope>NUCLEOTIDE SEQUENCE [LARGE SCALE GENOMIC DNA]</scope>
    <source>
        <strain evidence="1">ER-17-0199</strain>
        <tissue evidence="1">Blubber</tissue>
    </source>
</reference>
<dbReference type="EMBL" id="JAIQCJ010000943">
    <property type="protein sequence ID" value="KAJ8793769.1"/>
    <property type="molecule type" value="Genomic_DNA"/>
</dbReference>
<dbReference type="AlphaFoldDB" id="A0AB34HQN3"/>
<dbReference type="Proteomes" id="UP001159641">
    <property type="component" value="Unassembled WGS sequence"/>
</dbReference>
<keyword evidence="2" id="KW-1185">Reference proteome</keyword>
<evidence type="ECO:0000313" key="1">
    <source>
        <dbReference type="EMBL" id="KAJ8793769.1"/>
    </source>
</evidence>
<evidence type="ECO:0000313" key="2">
    <source>
        <dbReference type="Proteomes" id="UP001159641"/>
    </source>
</evidence>
<organism evidence="1 2">
    <name type="scientific">Eschrichtius robustus</name>
    <name type="common">California gray whale</name>
    <name type="synonym">Eschrichtius gibbosus</name>
    <dbReference type="NCBI Taxonomy" id="9764"/>
    <lineage>
        <taxon>Eukaryota</taxon>
        <taxon>Metazoa</taxon>
        <taxon>Chordata</taxon>
        <taxon>Craniata</taxon>
        <taxon>Vertebrata</taxon>
        <taxon>Euteleostomi</taxon>
        <taxon>Mammalia</taxon>
        <taxon>Eutheria</taxon>
        <taxon>Laurasiatheria</taxon>
        <taxon>Artiodactyla</taxon>
        <taxon>Whippomorpha</taxon>
        <taxon>Cetacea</taxon>
        <taxon>Mysticeti</taxon>
        <taxon>Eschrichtiidae</taxon>
        <taxon>Eschrichtius</taxon>
    </lineage>
</organism>
<gene>
    <name evidence="1" type="ORF">J1605_019190</name>
</gene>
<proteinExistence type="predicted"/>
<comment type="caution">
    <text evidence="1">The sequence shown here is derived from an EMBL/GenBank/DDBJ whole genome shotgun (WGS) entry which is preliminary data.</text>
</comment>